<name>A0A084QM70_STAC4</name>
<organism evidence="1 2">
    <name type="scientific">Stachybotrys chlorohalonatus (strain IBT 40285)</name>
    <dbReference type="NCBI Taxonomy" id="1283841"/>
    <lineage>
        <taxon>Eukaryota</taxon>
        <taxon>Fungi</taxon>
        <taxon>Dikarya</taxon>
        <taxon>Ascomycota</taxon>
        <taxon>Pezizomycotina</taxon>
        <taxon>Sordariomycetes</taxon>
        <taxon>Hypocreomycetidae</taxon>
        <taxon>Hypocreales</taxon>
        <taxon>Stachybotryaceae</taxon>
        <taxon>Stachybotrys</taxon>
    </lineage>
</organism>
<keyword evidence="2" id="KW-1185">Reference proteome</keyword>
<protein>
    <submittedName>
        <fullName evidence="1">Uncharacterized protein</fullName>
    </submittedName>
</protein>
<dbReference type="AlphaFoldDB" id="A0A084QM70"/>
<reference evidence="1 2" key="1">
    <citation type="journal article" date="2014" name="BMC Genomics">
        <title>Comparative genome sequencing reveals chemotype-specific gene clusters in the toxigenic black mold Stachybotrys.</title>
        <authorList>
            <person name="Semeiks J."/>
            <person name="Borek D."/>
            <person name="Otwinowski Z."/>
            <person name="Grishin N.V."/>
        </authorList>
    </citation>
    <scope>NUCLEOTIDE SEQUENCE [LARGE SCALE GENOMIC DNA]</scope>
    <source>
        <strain evidence="1 2">IBT 40285</strain>
    </source>
</reference>
<proteinExistence type="predicted"/>
<evidence type="ECO:0000313" key="1">
    <source>
        <dbReference type="EMBL" id="KFA65055.1"/>
    </source>
</evidence>
<accession>A0A084QM70</accession>
<evidence type="ECO:0000313" key="2">
    <source>
        <dbReference type="Proteomes" id="UP000028524"/>
    </source>
</evidence>
<dbReference type="HOGENOM" id="CLU_2016718_0_0_1"/>
<dbReference type="EMBL" id="KL660621">
    <property type="protein sequence ID" value="KFA65055.1"/>
    <property type="molecule type" value="Genomic_DNA"/>
</dbReference>
<dbReference type="InParanoid" id="A0A084QM70"/>
<dbReference type="Proteomes" id="UP000028524">
    <property type="component" value="Unassembled WGS sequence"/>
</dbReference>
<gene>
    <name evidence="1" type="ORF">S40285_08332</name>
</gene>
<sequence length="123" mass="13327">MFGIVQTLAVGIASSLTMDSISWISHGSTSIQLPCPRKGPSITTDANLVSMGQHGICALGPFLLAARPIILLWTSRRLPSPQALRIPSASAFYLFFSKGKHCGYYLDMPAHGKECQINVPFCF</sequence>